<accession>A0A1Y2G0B5</accession>
<dbReference type="EMBL" id="MCGR01000004">
    <property type="protein sequence ID" value="ORY90082.1"/>
    <property type="molecule type" value="Genomic_DNA"/>
</dbReference>
<feature type="compositionally biased region" description="Low complexity" evidence="1">
    <location>
        <begin position="22"/>
        <end position="35"/>
    </location>
</feature>
<reference evidence="2 3" key="1">
    <citation type="submission" date="2016-07" db="EMBL/GenBank/DDBJ databases">
        <title>Pervasive Adenine N6-methylation of Active Genes in Fungi.</title>
        <authorList>
            <consortium name="DOE Joint Genome Institute"/>
            <person name="Mondo S.J."/>
            <person name="Dannebaum R.O."/>
            <person name="Kuo R.C."/>
            <person name="Labutti K."/>
            <person name="Haridas S."/>
            <person name="Kuo A."/>
            <person name="Salamov A."/>
            <person name="Ahrendt S.R."/>
            <person name="Lipzen A."/>
            <person name="Sullivan W."/>
            <person name="Andreopoulos W.B."/>
            <person name="Clum A."/>
            <person name="Lindquist E."/>
            <person name="Daum C."/>
            <person name="Ramamoorthy G.K."/>
            <person name="Gryganskyi A."/>
            <person name="Culley D."/>
            <person name="Magnuson J.K."/>
            <person name="James T.Y."/>
            <person name="O'Malley M.A."/>
            <person name="Stajich J.E."/>
            <person name="Spatafora J.W."/>
            <person name="Visel A."/>
            <person name="Grigoriev I.V."/>
        </authorList>
    </citation>
    <scope>NUCLEOTIDE SEQUENCE [LARGE SCALE GENOMIC DNA]</scope>
    <source>
        <strain evidence="2 3">62-1032</strain>
    </source>
</reference>
<protein>
    <submittedName>
        <fullName evidence="2">Uncharacterized protein</fullName>
    </submittedName>
</protein>
<gene>
    <name evidence="2" type="ORF">BCR35DRAFT_299625</name>
</gene>
<feature type="region of interest" description="Disordered" evidence="1">
    <location>
        <begin position="150"/>
        <end position="183"/>
    </location>
</feature>
<organism evidence="2 3">
    <name type="scientific">Leucosporidium creatinivorum</name>
    <dbReference type="NCBI Taxonomy" id="106004"/>
    <lineage>
        <taxon>Eukaryota</taxon>
        <taxon>Fungi</taxon>
        <taxon>Dikarya</taxon>
        <taxon>Basidiomycota</taxon>
        <taxon>Pucciniomycotina</taxon>
        <taxon>Microbotryomycetes</taxon>
        <taxon>Leucosporidiales</taxon>
        <taxon>Leucosporidium</taxon>
    </lineage>
</organism>
<keyword evidence="3" id="KW-1185">Reference proteome</keyword>
<sequence length="441" mass="48773">MEGWHRSHEHPRNQCSPQRTLSPSPARSSGSSTPPLLVSRSPVDAVELNLLDDRIRSLEINQLSPRKSSPRKLPHATLLPPAPADLAQPLSLLAQSLITLENSRTSTLVSADSARHALRFAVEGVLDLAIGMSGTSLSAEQVLKTLMEESDLARPSQSSVPPLGEEAPASPSTTPQTTSTDDRLTALEQSTSASQAAILDRLAKMEKQLKKHRRSAKEETAVVDAEQRGDRSRCDCSEQKKELERKAREQRERIEVEAKEKEEDLLSKVMPMVKQHRADLKLATAVASERFRKQALAQVQASLRSARTRNEEGIHSSESSRFLSWYCETTGFDKPTIAPPMPENGRTYFEVSVEGARLGFGKSPEAALCDAALFLRTNDTKLDDDWRAHVESSLDDQDFAMVEEIGSALQKEKAAYESRLASLGWRLEEEARGVLYRSSRA</sequence>
<feature type="compositionally biased region" description="Basic and acidic residues" evidence="1">
    <location>
        <begin position="1"/>
        <end position="12"/>
    </location>
</feature>
<dbReference type="Proteomes" id="UP000193467">
    <property type="component" value="Unassembled WGS sequence"/>
</dbReference>
<proteinExistence type="predicted"/>
<feature type="compositionally biased region" description="Basic and acidic residues" evidence="1">
    <location>
        <begin position="216"/>
        <end position="250"/>
    </location>
</feature>
<evidence type="ECO:0000256" key="1">
    <source>
        <dbReference type="SAM" id="MobiDB-lite"/>
    </source>
</evidence>
<evidence type="ECO:0000313" key="2">
    <source>
        <dbReference type="EMBL" id="ORY90082.1"/>
    </source>
</evidence>
<feature type="region of interest" description="Disordered" evidence="1">
    <location>
        <begin position="1"/>
        <end position="40"/>
    </location>
</feature>
<feature type="compositionally biased region" description="Low complexity" evidence="1">
    <location>
        <begin position="167"/>
        <end position="179"/>
    </location>
</feature>
<dbReference type="InParanoid" id="A0A1Y2G0B5"/>
<feature type="region of interest" description="Disordered" evidence="1">
    <location>
        <begin position="209"/>
        <end position="250"/>
    </location>
</feature>
<evidence type="ECO:0000313" key="3">
    <source>
        <dbReference type="Proteomes" id="UP000193467"/>
    </source>
</evidence>
<name>A0A1Y2G0B5_9BASI</name>
<dbReference type="AlphaFoldDB" id="A0A1Y2G0B5"/>
<comment type="caution">
    <text evidence="2">The sequence shown here is derived from an EMBL/GenBank/DDBJ whole genome shotgun (WGS) entry which is preliminary data.</text>
</comment>